<dbReference type="InterPro" id="IPR012334">
    <property type="entry name" value="Pectin_lyas_fold"/>
</dbReference>
<dbReference type="InterPro" id="IPR011050">
    <property type="entry name" value="Pectin_lyase_fold/virulence"/>
</dbReference>
<dbReference type="EMBL" id="CP022657">
    <property type="protein sequence ID" value="ASS76755.1"/>
    <property type="molecule type" value="Genomic_DNA"/>
</dbReference>
<dbReference type="AlphaFoldDB" id="A0A223D5D8"/>
<organism evidence="2 3">
    <name type="scientific">Tumebacillus algifaecis</name>
    <dbReference type="NCBI Taxonomy" id="1214604"/>
    <lineage>
        <taxon>Bacteria</taxon>
        <taxon>Bacillati</taxon>
        <taxon>Bacillota</taxon>
        <taxon>Bacilli</taxon>
        <taxon>Bacillales</taxon>
        <taxon>Alicyclobacillaceae</taxon>
        <taxon>Tumebacillus</taxon>
    </lineage>
</organism>
<evidence type="ECO:0000259" key="1">
    <source>
        <dbReference type="Pfam" id="PF05048"/>
    </source>
</evidence>
<evidence type="ECO:0000313" key="2">
    <source>
        <dbReference type="EMBL" id="ASS76755.1"/>
    </source>
</evidence>
<reference evidence="2 3" key="1">
    <citation type="journal article" date="2015" name="Int. J. Syst. Evol. Microbiol.">
        <title>Tumebacillus algifaecis sp. nov., isolated from decomposing algal scum.</title>
        <authorList>
            <person name="Wu Y.F."/>
            <person name="Zhang B."/>
            <person name="Xing P."/>
            <person name="Wu Q.L."/>
            <person name="Liu S.J."/>
        </authorList>
    </citation>
    <scope>NUCLEOTIDE SEQUENCE [LARGE SCALE GENOMIC DNA]</scope>
    <source>
        <strain evidence="2 3">THMBR28</strain>
    </source>
</reference>
<gene>
    <name evidence="2" type="ORF">CIG75_18625</name>
</gene>
<proteinExistence type="predicted"/>
<dbReference type="InterPro" id="IPR006626">
    <property type="entry name" value="PbH1"/>
</dbReference>
<dbReference type="Proteomes" id="UP000214688">
    <property type="component" value="Chromosome"/>
</dbReference>
<protein>
    <recommendedName>
        <fullName evidence="1">Periplasmic copper-binding protein NosD beta helix domain-containing protein</fullName>
    </recommendedName>
</protein>
<name>A0A223D5D8_9BACL</name>
<dbReference type="Pfam" id="PF05048">
    <property type="entry name" value="NosD"/>
    <property type="match status" value="1"/>
</dbReference>
<dbReference type="Gene3D" id="2.160.20.10">
    <property type="entry name" value="Single-stranded right-handed beta-helix, Pectin lyase-like"/>
    <property type="match status" value="1"/>
</dbReference>
<evidence type="ECO:0000313" key="3">
    <source>
        <dbReference type="Proteomes" id="UP000214688"/>
    </source>
</evidence>
<keyword evidence="3" id="KW-1185">Reference proteome</keyword>
<feature type="domain" description="Periplasmic copper-binding protein NosD beta helix" evidence="1">
    <location>
        <begin position="194"/>
        <end position="386"/>
    </location>
</feature>
<accession>A0A223D5D8</accession>
<dbReference type="SMART" id="SM00710">
    <property type="entry name" value="PbH1"/>
    <property type="match status" value="7"/>
</dbReference>
<dbReference type="NCBIfam" id="TIGR03804">
    <property type="entry name" value="para_beta_helix"/>
    <property type="match status" value="4"/>
</dbReference>
<dbReference type="InterPro" id="IPR007742">
    <property type="entry name" value="NosD_dom"/>
</dbReference>
<dbReference type="KEGG" id="tab:CIG75_18625"/>
<dbReference type="InterPro" id="IPR022441">
    <property type="entry name" value="Para_beta_helix_rpt-2"/>
</dbReference>
<sequence>MNYRICSPCRIGFSMLSWSESHEMVTKLAQSSHMERSRSSSIINLVTGGDHMKRSERVLCVLPFLVCAFLFSGTAHGQSSERPTNVQALIDSAKPGSTVQLPPGLYEGPVVISKPLQLRGNEAQLVRASDAPTDQPLLQVKASGVVVSGLILQDDQTPLVLEGDANEVTNTSITSRQTAIKLINADHNLLQNLQIRGTEPELNDRGHGIELRQANDNRIENSQFQFVQDGIYLEHSARNQISHNHITDSRYGVHLMFTERSRISDNLLERNVTGAMVMEDVGSHILNNRIFKQSGHVHSQGVLLYNVTHASIANNLIADNRIGLYVDSSTANSILDNDISNNFLGVLMTGATDNELRGNVWSGNVVQAQAVDSSNNRLWANFWDTHRGLDLNGDNLSELPYLASPFFLALTDAVPAYQLFFQAPGFAVLEEMFTSKTDHWLQDTAPLLAAPDHPANEAQAEPLPKRVLFVSLLMLAAGILPFWKNRIWRSSI</sequence>
<dbReference type="SUPFAM" id="SSF51126">
    <property type="entry name" value="Pectin lyase-like"/>
    <property type="match status" value="1"/>
</dbReference>